<dbReference type="InParanoid" id="G7DXT1"/>
<sequence length="98" mass="10710">MASAATGRTNCLREDMVLALIRQMLADCFEANSRGQIFRDEGWQAISTSIIAEQLAKRGLQWARESFVMAACSVDYGYSGIVCSIACSSSLLEVCHPQ</sequence>
<keyword evidence="2" id="KW-1185">Reference proteome</keyword>
<organism evidence="1 2">
    <name type="scientific">Mixia osmundae (strain CBS 9802 / IAM 14324 / JCM 22182 / KY 12970)</name>
    <dbReference type="NCBI Taxonomy" id="764103"/>
    <lineage>
        <taxon>Eukaryota</taxon>
        <taxon>Fungi</taxon>
        <taxon>Dikarya</taxon>
        <taxon>Basidiomycota</taxon>
        <taxon>Pucciniomycotina</taxon>
        <taxon>Mixiomycetes</taxon>
        <taxon>Mixiales</taxon>
        <taxon>Mixiaceae</taxon>
        <taxon>Mixia</taxon>
    </lineage>
</organism>
<gene>
    <name evidence="1" type="primary">Mo02045</name>
    <name evidence="1" type="ORF">E5Q_02045</name>
</gene>
<dbReference type="HOGENOM" id="CLU_2543072_0_0_1"/>
<comment type="caution">
    <text evidence="1">The sequence shown here is derived from an EMBL/GenBank/DDBJ whole genome shotgun (WGS) entry which is preliminary data.</text>
</comment>
<reference evidence="1 2" key="1">
    <citation type="journal article" date="2011" name="J. Gen. Appl. Microbiol.">
        <title>Draft genome sequencing of the enigmatic basidiomycete Mixia osmundae.</title>
        <authorList>
            <person name="Nishida H."/>
            <person name="Nagatsuka Y."/>
            <person name="Sugiyama J."/>
        </authorList>
    </citation>
    <scope>NUCLEOTIDE SEQUENCE [LARGE SCALE GENOMIC DNA]</scope>
    <source>
        <strain evidence="2">CBS 9802 / IAM 14324 / JCM 22182 / KY 12970</strain>
    </source>
</reference>
<dbReference type="EMBL" id="BABT02000061">
    <property type="protein sequence ID" value="GAA95391.1"/>
    <property type="molecule type" value="Genomic_DNA"/>
</dbReference>
<dbReference type="AlphaFoldDB" id="G7DXT1"/>
<proteinExistence type="predicted"/>
<evidence type="ECO:0000313" key="1">
    <source>
        <dbReference type="EMBL" id="GAA95391.1"/>
    </source>
</evidence>
<reference evidence="1 2" key="2">
    <citation type="journal article" date="2012" name="Open Biol.">
        <title>Characteristics of nucleosomes and linker DNA regions on the genome of the basidiomycete Mixia osmundae revealed by mono- and dinucleosome mapping.</title>
        <authorList>
            <person name="Nishida H."/>
            <person name="Kondo S."/>
            <person name="Matsumoto T."/>
            <person name="Suzuki Y."/>
            <person name="Yoshikawa H."/>
            <person name="Taylor T.D."/>
            <person name="Sugiyama J."/>
        </authorList>
    </citation>
    <scope>NUCLEOTIDE SEQUENCE [LARGE SCALE GENOMIC DNA]</scope>
    <source>
        <strain evidence="2">CBS 9802 / IAM 14324 / JCM 22182 / KY 12970</strain>
    </source>
</reference>
<dbReference type="Proteomes" id="UP000009131">
    <property type="component" value="Unassembled WGS sequence"/>
</dbReference>
<evidence type="ECO:0000313" key="2">
    <source>
        <dbReference type="Proteomes" id="UP000009131"/>
    </source>
</evidence>
<name>G7DXT1_MIXOS</name>
<protein>
    <submittedName>
        <fullName evidence="1">Uncharacterized protein</fullName>
    </submittedName>
</protein>
<accession>G7DXT1</accession>